<comment type="caution">
    <text evidence="3">The sequence shown here is derived from an EMBL/GenBank/DDBJ whole genome shotgun (WGS) entry which is preliminary data.</text>
</comment>
<proteinExistence type="predicted"/>
<evidence type="ECO:0000256" key="1">
    <source>
        <dbReference type="SAM" id="Phobius"/>
    </source>
</evidence>
<dbReference type="RefSeq" id="WP_029719598.1">
    <property type="nucleotide sequence ID" value="NZ_JAJUIW010000008.1"/>
</dbReference>
<feature type="domain" description="LppM" evidence="2">
    <location>
        <begin position="33"/>
        <end position="181"/>
    </location>
</feature>
<dbReference type="Pfam" id="PF21946">
    <property type="entry name" value="LppM"/>
    <property type="match status" value="1"/>
</dbReference>
<evidence type="ECO:0000313" key="3">
    <source>
        <dbReference type="EMBL" id="KEI44267.1"/>
    </source>
</evidence>
<dbReference type="eggNOG" id="ENOG50332S7">
    <property type="taxonomic scope" value="Bacteria"/>
</dbReference>
<dbReference type="STRING" id="28042.GU90_11065"/>
<protein>
    <recommendedName>
        <fullName evidence="2">LppM domain-containing protein</fullName>
    </recommendedName>
</protein>
<feature type="transmembrane region" description="Helical" evidence="1">
    <location>
        <begin position="190"/>
        <end position="213"/>
    </location>
</feature>
<evidence type="ECO:0000259" key="2">
    <source>
        <dbReference type="Pfam" id="PF21946"/>
    </source>
</evidence>
<name>A0A073AYY0_9PSEU</name>
<keyword evidence="1" id="KW-1133">Transmembrane helix</keyword>
<dbReference type="Proteomes" id="UP000031419">
    <property type="component" value="Unassembled WGS sequence"/>
</dbReference>
<sequence>MNGNPSRARHRWRALLLAVSMVICALLAGCMHVDASLTISGDDSVSGEVLVSTQTPDGQVPFRLEPPESLEDRVRVRPYTKDGRAGSHLSFEDLSFDEVNQLANALSPTDNRFQFQLHRSGSLVTVEGEADLTPLANTDTSVVLEISAPGEITNTNGKESAGTVNWTLEPGEVSEVFATYQFTSRAGAGWLGWTLLFSAPVLAVTVLVGMLALRHHLQARAQQP</sequence>
<organism evidence="3 4">
    <name type="scientific">Saccharopolyspora rectivirgula</name>
    <dbReference type="NCBI Taxonomy" id="28042"/>
    <lineage>
        <taxon>Bacteria</taxon>
        <taxon>Bacillati</taxon>
        <taxon>Actinomycetota</taxon>
        <taxon>Actinomycetes</taxon>
        <taxon>Pseudonocardiales</taxon>
        <taxon>Pseudonocardiaceae</taxon>
        <taxon>Saccharopolyspora</taxon>
    </lineage>
</organism>
<gene>
    <name evidence="3" type="ORF">GU90_11065</name>
</gene>
<dbReference type="InterPro" id="IPR053807">
    <property type="entry name" value="LppM"/>
</dbReference>
<keyword evidence="4" id="KW-1185">Reference proteome</keyword>
<dbReference type="OrthoDB" id="3712375at2"/>
<reference evidence="3 4" key="1">
    <citation type="submission" date="2014-06" db="EMBL/GenBank/DDBJ databases">
        <title>Saccharopolyspora rectivirgula DSM-43113 Genome sequencing.</title>
        <authorList>
            <person name="Barrera C."/>
            <person name="Millon L."/>
            <person name="Rognon B."/>
            <person name="Zaugg C."/>
            <person name="Monod M."/>
        </authorList>
    </citation>
    <scope>NUCLEOTIDE SEQUENCE [LARGE SCALE GENOMIC DNA]</scope>
    <source>
        <strain evidence="3 4">DSM 43113</strain>
    </source>
</reference>
<dbReference type="AlphaFoldDB" id="A0A073AYY0"/>
<dbReference type="PROSITE" id="PS51257">
    <property type="entry name" value="PROKAR_LIPOPROTEIN"/>
    <property type="match status" value="1"/>
</dbReference>
<accession>A0A073AYY0</accession>
<evidence type="ECO:0000313" key="4">
    <source>
        <dbReference type="Proteomes" id="UP000031419"/>
    </source>
</evidence>
<keyword evidence="1" id="KW-0812">Transmembrane</keyword>
<dbReference type="EMBL" id="JNVU01000028">
    <property type="protein sequence ID" value="KEI44267.1"/>
    <property type="molecule type" value="Genomic_DNA"/>
</dbReference>
<keyword evidence="1" id="KW-0472">Membrane</keyword>